<dbReference type="EMBL" id="SLZR01000001">
    <property type="protein sequence ID" value="TCS43752.1"/>
    <property type="molecule type" value="Genomic_DNA"/>
</dbReference>
<dbReference type="Pfam" id="PF22396">
    <property type="entry name" value="DUF6976"/>
    <property type="match status" value="1"/>
</dbReference>
<comment type="caution">
    <text evidence="1">The sequence shown here is derived from an EMBL/GenBank/DDBJ whole genome shotgun (WGS) entry which is preliminary data.</text>
</comment>
<dbReference type="AlphaFoldDB" id="A0A4R3IFK3"/>
<sequence>MPTNNRVSIESQMMDLNAVKALIRAGNFLMIAADESILCQLPAGNWIGGTIPYFMDESGGLVSREKIFVHTIHGCQSNNPPRITIYDNHSISRIATDAPAHGFTITIIPALSDVHLNYAQNAPEFPSMFYTPLVGWISGYHLEDENPVAKVGFGPGGSMLMDKQAVAMHVPLPENQVATVNIINLFEEGTGPALAFSSTGLTTSECTIDGVPGNFAEFITDNNIDIRSPLVADYSGIKVNVSIQNVDPEKRQVRLYAPVFEGVTYHFAKPIQDFVTTYHNHLERSGTDIENIAFSCNCMLNFMYSQLEGKKVGQIIGPTCFGEIAYQLLNQTLVYLSLTEV</sequence>
<dbReference type="RefSeq" id="WP_132698766.1">
    <property type="nucleotide sequence ID" value="NZ_SLZR01000001.1"/>
</dbReference>
<evidence type="ECO:0000313" key="1">
    <source>
        <dbReference type="EMBL" id="TCS43752.1"/>
    </source>
</evidence>
<evidence type="ECO:0000313" key="2">
    <source>
        <dbReference type="Proteomes" id="UP000295793"/>
    </source>
</evidence>
<dbReference type="InterPro" id="IPR054249">
    <property type="entry name" value="DUF6976"/>
</dbReference>
<dbReference type="OrthoDB" id="5622143at2"/>
<dbReference type="Proteomes" id="UP000295793">
    <property type="component" value="Unassembled WGS sequence"/>
</dbReference>
<accession>A0A4R3IFK3</accession>
<protein>
    <submittedName>
        <fullName evidence="1">Uncharacterized protein</fullName>
    </submittedName>
</protein>
<name>A0A4R3IFK3_9GAMM</name>
<organism evidence="1 2">
    <name type="scientific">Reinekea marinisedimentorum</name>
    <dbReference type="NCBI Taxonomy" id="230495"/>
    <lineage>
        <taxon>Bacteria</taxon>
        <taxon>Pseudomonadati</taxon>
        <taxon>Pseudomonadota</taxon>
        <taxon>Gammaproteobacteria</taxon>
        <taxon>Oceanospirillales</taxon>
        <taxon>Saccharospirillaceae</taxon>
        <taxon>Reinekea</taxon>
    </lineage>
</organism>
<gene>
    <name evidence="1" type="ORF">BCF53_10195</name>
</gene>
<proteinExistence type="predicted"/>
<keyword evidence="2" id="KW-1185">Reference proteome</keyword>
<reference evidence="1 2" key="1">
    <citation type="submission" date="2019-03" db="EMBL/GenBank/DDBJ databases">
        <title>Genomic Encyclopedia of Archaeal and Bacterial Type Strains, Phase II (KMG-II): from individual species to whole genera.</title>
        <authorList>
            <person name="Goeker M."/>
        </authorList>
    </citation>
    <scope>NUCLEOTIDE SEQUENCE [LARGE SCALE GENOMIC DNA]</scope>
    <source>
        <strain evidence="1 2">DSM 15388</strain>
    </source>
</reference>